<proteinExistence type="inferred from homology"/>
<dbReference type="Pfam" id="PF03458">
    <property type="entry name" value="Gly_transporter"/>
    <property type="match status" value="2"/>
</dbReference>
<evidence type="ECO:0000256" key="7">
    <source>
        <dbReference type="SAM" id="MobiDB-lite"/>
    </source>
</evidence>
<keyword evidence="11" id="KW-1185">Reference proteome</keyword>
<dbReference type="PANTHER" id="PTHR30506:SF3">
    <property type="entry name" value="UPF0126 INNER MEMBRANE PROTEIN YADS-RELATED"/>
    <property type="match status" value="1"/>
</dbReference>
<dbReference type="OrthoDB" id="9791874at2"/>
<feature type="transmembrane region" description="Helical" evidence="8">
    <location>
        <begin position="70"/>
        <end position="89"/>
    </location>
</feature>
<feature type="domain" description="Glycine transporter" evidence="9">
    <location>
        <begin position="45"/>
        <end position="121"/>
    </location>
</feature>
<dbReference type="InterPro" id="IPR005115">
    <property type="entry name" value="Gly_transporter"/>
</dbReference>
<name>A0A7J5BUN9_9MICO</name>
<comment type="subcellular location">
    <subcellularLocation>
        <location evidence="1">Cell membrane</location>
        <topology evidence="1">Multi-pass membrane protein</topology>
    </subcellularLocation>
</comment>
<dbReference type="EMBL" id="WBJZ01000009">
    <property type="protein sequence ID" value="KAB1657259.1"/>
    <property type="molecule type" value="Genomic_DNA"/>
</dbReference>
<organism evidence="10 11">
    <name type="scientific">Pseudoclavibacter chungangensis</name>
    <dbReference type="NCBI Taxonomy" id="587635"/>
    <lineage>
        <taxon>Bacteria</taxon>
        <taxon>Bacillati</taxon>
        <taxon>Actinomycetota</taxon>
        <taxon>Actinomycetes</taxon>
        <taxon>Micrococcales</taxon>
        <taxon>Microbacteriaceae</taxon>
        <taxon>Pseudoclavibacter</taxon>
    </lineage>
</organism>
<evidence type="ECO:0000313" key="11">
    <source>
        <dbReference type="Proteomes" id="UP000467240"/>
    </source>
</evidence>
<gene>
    <name evidence="10" type="ORF">F8O01_08410</name>
</gene>
<feature type="transmembrane region" description="Helical" evidence="8">
    <location>
        <begin position="101"/>
        <end position="120"/>
    </location>
</feature>
<comment type="similarity">
    <text evidence="2">Belongs to the UPF0126 family.</text>
</comment>
<evidence type="ECO:0000256" key="2">
    <source>
        <dbReference type="ARBA" id="ARBA00008193"/>
    </source>
</evidence>
<dbReference type="Proteomes" id="UP000467240">
    <property type="component" value="Unassembled WGS sequence"/>
</dbReference>
<dbReference type="GO" id="GO:0005886">
    <property type="term" value="C:plasma membrane"/>
    <property type="evidence" value="ECO:0007669"/>
    <property type="project" value="UniProtKB-SubCell"/>
</dbReference>
<feature type="transmembrane region" description="Helical" evidence="8">
    <location>
        <begin position="186"/>
        <end position="209"/>
    </location>
</feature>
<feature type="transmembrane region" description="Helical" evidence="8">
    <location>
        <begin position="45"/>
        <end position="63"/>
    </location>
</feature>
<keyword evidence="4 8" id="KW-0812">Transmembrane</keyword>
<evidence type="ECO:0000259" key="9">
    <source>
        <dbReference type="Pfam" id="PF03458"/>
    </source>
</evidence>
<reference evidence="10 11" key="1">
    <citation type="submission" date="2019-09" db="EMBL/GenBank/DDBJ databases">
        <title>Phylogeny of genus Pseudoclavibacter and closely related genus.</title>
        <authorList>
            <person name="Li Y."/>
        </authorList>
    </citation>
    <scope>NUCLEOTIDE SEQUENCE [LARGE SCALE GENOMIC DNA]</scope>
    <source>
        <strain evidence="10 11">DSM 23821</strain>
    </source>
</reference>
<feature type="region of interest" description="Disordered" evidence="7">
    <location>
        <begin position="277"/>
        <end position="319"/>
    </location>
</feature>
<feature type="domain" description="Glycine transporter" evidence="9">
    <location>
        <begin position="133"/>
        <end position="205"/>
    </location>
</feature>
<dbReference type="PANTHER" id="PTHR30506">
    <property type="entry name" value="INNER MEMBRANE PROTEIN"/>
    <property type="match status" value="1"/>
</dbReference>
<evidence type="ECO:0000256" key="6">
    <source>
        <dbReference type="ARBA" id="ARBA00023136"/>
    </source>
</evidence>
<accession>A0A7J5BUN9</accession>
<sequence length="319" mass="33493">MRSASPRRWVRRTTPSSRYTGTPPVSPRCGTMACMHGSLNAIPEWLDLGAIAVGAGAGTLVAGEFRSKRLDWLGIAILGVAVGLGGGVIRDVLIGIRPAAMSTDTYLLTALVAAIVGMLLQPALARAGMAIQILDAAALGFFCAVGTAKAVEFGLPLLPCLFIGTVTAAGGGVVRDLLLGMPVGVLYAGSFYAFAALAGSGAFMISYAFGLEGVGAMSVCAGVTAAVRMSSVWFGLSLPEQMSLRVPSRVRRRLGPRGGFSDADIVDASSLHTPRTKPIEVVRERIESEERERDARDRRATRGRRRMGDARREDGETAG</sequence>
<evidence type="ECO:0000256" key="8">
    <source>
        <dbReference type="SAM" id="Phobius"/>
    </source>
</evidence>
<keyword evidence="6 8" id="KW-0472">Membrane</keyword>
<feature type="transmembrane region" description="Helical" evidence="8">
    <location>
        <begin position="215"/>
        <end position="236"/>
    </location>
</feature>
<keyword evidence="3" id="KW-1003">Cell membrane</keyword>
<feature type="transmembrane region" description="Helical" evidence="8">
    <location>
        <begin position="153"/>
        <end position="174"/>
    </location>
</feature>
<feature type="region of interest" description="Disordered" evidence="7">
    <location>
        <begin position="1"/>
        <end position="24"/>
    </location>
</feature>
<evidence type="ECO:0000256" key="4">
    <source>
        <dbReference type="ARBA" id="ARBA00022692"/>
    </source>
</evidence>
<evidence type="ECO:0000256" key="3">
    <source>
        <dbReference type="ARBA" id="ARBA00022475"/>
    </source>
</evidence>
<protein>
    <recommendedName>
        <fullName evidence="9">Glycine transporter domain-containing protein</fullName>
    </recommendedName>
</protein>
<evidence type="ECO:0000256" key="5">
    <source>
        <dbReference type="ARBA" id="ARBA00022989"/>
    </source>
</evidence>
<keyword evidence="5 8" id="KW-1133">Transmembrane helix</keyword>
<comment type="caution">
    <text evidence="10">The sequence shown here is derived from an EMBL/GenBank/DDBJ whole genome shotgun (WGS) entry which is preliminary data.</text>
</comment>
<evidence type="ECO:0000256" key="1">
    <source>
        <dbReference type="ARBA" id="ARBA00004651"/>
    </source>
</evidence>
<dbReference type="AlphaFoldDB" id="A0A7J5BUN9"/>
<evidence type="ECO:0000313" key="10">
    <source>
        <dbReference type="EMBL" id="KAB1657259.1"/>
    </source>
</evidence>
<feature type="transmembrane region" description="Helical" evidence="8">
    <location>
        <begin position="127"/>
        <end position="147"/>
    </location>
</feature>